<keyword evidence="1" id="KW-0812">Transmembrane</keyword>
<protein>
    <submittedName>
        <fullName evidence="2">Uncharacterized protein</fullName>
    </submittedName>
</protein>
<feature type="transmembrane region" description="Helical" evidence="1">
    <location>
        <begin position="618"/>
        <end position="641"/>
    </location>
</feature>
<proteinExistence type="predicted"/>
<evidence type="ECO:0000313" key="3">
    <source>
        <dbReference type="Proteomes" id="UP000243217"/>
    </source>
</evidence>
<evidence type="ECO:0000256" key="1">
    <source>
        <dbReference type="SAM" id="Phobius"/>
    </source>
</evidence>
<keyword evidence="3" id="KW-1185">Reference proteome</keyword>
<comment type="caution">
    <text evidence="2">The sequence shown here is derived from an EMBL/GenBank/DDBJ whole genome shotgun (WGS) entry which is preliminary data.</text>
</comment>
<keyword evidence="1" id="KW-0472">Membrane</keyword>
<dbReference type="EMBL" id="JNBS01002309">
    <property type="protein sequence ID" value="OQR92687.1"/>
    <property type="molecule type" value="Genomic_DNA"/>
</dbReference>
<dbReference type="Proteomes" id="UP000243217">
    <property type="component" value="Unassembled WGS sequence"/>
</dbReference>
<keyword evidence="1" id="KW-1133">Transmembrane helix</keyword>
<name>A0A1V9Z445_9STRA</name>
<feature type="transmembrane region" description="Helical" evidence="1">
    <location>
        <begin position="884"/>
        <end position="904"/>
    </location>
</feature>
<feature type="transmembrane region" description="Helical" evidence="1">
    <location>
        <begin position="1464"/>
        <end position="1490"/>
    </location>
</feature>
<dbReference type="OrthoDB" id="78969at2759"/>
<organism evidence="2 3">
    <name type="scientific">Thraustotheca clavata</name>
    <dbReference type="NCBI Taxonomy" id="74557"/>
    <lineage>
        <taxon>Eukaryota</taxon>
        <taxon>Sar</taxon>
        <taxon>Stramenopiles</taxon>
        <taxon>Oomycota</taxon>
        <taxon>Saprolegniomycetes</taxon>
        <taxon>Saprolegniales</taxon>
        <taxon>Achlyaceae</taxon>
        <taxon>Thraustotheca</taxon>
    </lineage>
</organism>
<feature type="transmembrane region" description="Helical" evidence="1">
    <location>
        <begin position="20"/>
        <end position="47"/>
    </location>
</feature>
<feature type="transmembrane region" description="Helical" evidence="1">
    <location>
        <begin position="573"/>
        <end position="598"/>
    </location>
</feature>
<feature type="transmembrane region" description="Helical" evidence="1">
    <location>
        <begin position="1511"/>
        <end position="1529"/>
    </location>
</feature>
<gene>
    <name evidence="2" type="ORF">THRCLA_22367</name>
</gene>
<feature type="transmembrane region" description="Helical" evidence="1">
    <location>
        <begin position="747"/>
        <end position="767"/>
    </location>
</feature>
<evidence type="ECO:0000313" key="2">
    <source>
        <dbReference type="EMBL" id="OQR92687.1"/>
    </source>
</evidence>
<reference evidence="2 3" key="1">
    <citation type="journal article" date="2014" name="Genome Biol. Evol.">
        <title>The secreted proteins of Achlya hypogyna and Thraustotheca clavata identify the ancestral oomycete secretome and reveal gene acquisitions by horizontal gene transfer.</title>
        <authorList>
            <person name="Misner I."/>
            <person name="Blouin N."/>
            <person name="Leonard G."/>
            <person name="Richards T.A."/>
            <person name="Lane C.E."/>
        </authorList>
    </citation>
    <scope>NUCLEOTIDE SEQUENCE [LARGE SCALE GENOMIC DNA]</scope>
    <source>
        <strain evidence="2 3">ATCC 34112</strain>
    </source>
</reference>
<sequence>MKSSEDRVSGPYLLVQTHNYADALGILFMVLSITCSIWFLGIIWSYSESDIMWPKFRTLKVADVISDIVSSQLTLKSVYTQLHLANYSLAVPTSQTTTTNLAFSHLIMFQDLSNLTSAVQGLRQLEARKVVYMVSQYCWLDFKRRWELGHTAARQTRCNKFYTQNAAMYLEAVLRNINLDSWLKSYGKVIKLMFAQPVSQFSEGPSWIASLYAHDVLPIAQEVSTWDSYNLISFTLQYGNHYQIGIHDFVSIQNALGFRYEVLLNSIPNQNRGPLWTSCSMFGSLQGDISAIDYSQSLIRNTSSFFGNSDPNLIEYYVVGLPLQQLYQAVHDYIGPLGSIDLLWIKPPTELTRFTQNFRATVLSTMMTNTLFAKEFMTLSSLFVPLTPNKWNNRSLLFYGGNPMCGYGSPLQFVQQTFGFDDSCSTQSRLTIELTSFNTLFAKMVLGGDFGVPCSIAGTHEADCLAYLQHLDTAYKLLPSSIINATLLGTLRSLNLTIMQYIGINQTIWIDSQSVLQDNMTFFGLTMMYDWVMNSREAISVQGDIQTINLISYVYPPVPQPTSSSLDNSWAHYVFISAMMFSVVMAVVGGACCLLYVASGYPTGCQWFVFNRVVSTTWLNRTLIILRSVVAAVCLSTAPLVPISYELTGYVYLDHITREWYESAILAIETTWSIYIVHDIIHPFFGGISNQAAPWSCALASTIILGLDVWAQVQFTANLDRRCYSVNMDYMIYCSSGTISIGSSQRLLIIFIVIVLSVIVSVGYFHFRKCKMPTVPCAPSLVLSLALVDLERPVKLVKSEKRIDIVTAAMSGIFRFQLRNQSYVFDSKLWLLMDSTNYGVTTTKHKIALPDCMHFPSEDLNQMPLSAFSFPELRVFGKNIQRPLLFVAGLTYLVLTLIGNVTYLQTAQTYLANDYGWANFNSTGARVFLANLFNHQLLTKSYGELDIATPAFGDISQLYNGTSTAIVWSESMTRRRMYDPNVPLTEIVQGLRAMDPCQLPWMFTQYCWLDFNQVYAMASTAARQERCASEISNGAVYLESALRNINSWDTWQSCWGDSFDVGIAKTVSLTTQGQAWLNMIQYNTNSIDQEASQWQSHGITHFALQWQNYKTIGLYDTMIIATALGYSYPLSLSSFPGKMHFKQQTSLKMYWSFASDLWAVSTNATHIGGLSLLRSSSNYAFANVTSESLLYQNSTMMPPLTSGFSAVRGALGPFNSVDMKYVMCPSSLLKMYDTFMSSLSTLIMSNLTAQSELYSILLANYITPFGSNATTTNVSVGGNILCGDDVAKYPLNGGYYTFFGVSNVCHGNFNDFITPSYAQLIFALRSVHIQASDFDTSAICDLDSSSHSYCPSSYSALLDFSLMHLPILDCNATLRDISALNIILLQFASADGNMPLYLTKQPLSVSEDANWSFYTWIYLFDWVTGAREVVSFIGDNGSITTISAPLKPSTMLPSSNDIPQTISFFFLSCVVYVTGVLITMAGVIGIIVMLSRGDGEFINLFEFNRVVGHVWIGRSLLFLRSITAIWLLNTSTLQLSQIGVGTQFITPRLNWFTTILAGAEGTWIVYVLNDLFSCFTLQYTIFYAYKSSELAWLLSVLYSVIWPQSYKASINRSCVFINMDFELHCSSAFVEIGKVSGLYISLIIDTTCILVCYVIERWQQPNLPSDPLRTTILSASSYYMLALTPGYGFNLDKPSAMMAGIFTFENCENFHIFDVKSWRYISIPRNTNHPAHAYTPKEAIHRIPINYI</sequence>
<accession>A0A1V9Z445</accession>